<evidence type="ECO:0008006" key="3">
    <source>
        <dbReference type="Google" id="ProtNLM"/>
    </source>
</evidence>
<dbReference type="Gene3D" id="2.120.10.80">
    <property type="entry name" value="Kelch-type beta propeller"/>
    <property type="match status" value="1"/>
</dbReference>
<proteinExistence type="predicted"/>
<dbReference type="Pfam" id="PF01344">
    <property type="entry name" value="Kelch_1"/>
    <property type="match status" value="1"/>
</dbReference>
<keyword evidence="2" id="KW-1185">Reference proteome</keyword>
<protein>
    <recommendedName>
        <fullName evidence="3">F-box domain-containing protein</fullName>
    </recommendedName>
</protein>
<evidence type="ECO:0000313" key="2">
    <source>
        <dbReference type="Proteomes" id="UP001605036"/>
    </source>
</evidence>
<dbReference type="AlphaFoldDB" id="A0ABD1Y7U2"/>
<dbReference type="CDD" id="cd22152">
    <property type="entry name" value="F-box_AtAFR-like"/>
    <property type="match status" value="1"/>
</dbReference>
<name>A0ABD1Y7U2_9MARC</name>
<sequence>MCCWKQTECRKRATSPPQSWMMEDEEEKASSESLIPGLPHDMALLCLARVPAPSLWGVCKRWQQMLSKSEDFQYARAEQGKNELKWLYTLVHKSDGGYAWYAFDPLMERWHSVPNTPDSVDFQLTTPGCIGMTHSIQCVSTERKLVMLAGLKPSSSNNGHNWSQLEPALQQPLIFNPKTNLWTKGKEFGSPRKWCVCGVVNEKIYVASGSGQQWDMSLSKRTEVYDPESDSWRVLPDLESSKFSGEAITAVSVGGKLHMVSGRGVFIKEGAVFCPETTKWSKMSPGLRKGWIGSCVSINERFYTIDDHFGKLSVYNAETDSWTNILDNRQLKDLTNVVASDGKIFGMVNSDNAEVDGSALRIVDVTTNPPNIYTQFVPHGRVVSLQILAKMNV</sequence>
<dbReference type="EMBL" id="JBHFFA010000006">
    <property type="protein sequence ID" value="KAL2622828.1"/>
    <property type="molecule type" value="Genomic_DNA"/>
</dbReference>
<gene>
    <name evidence="1" type="ORF">R1flu_003033</name>
</gene>
<dbReference type="PANTHER" id="PTHR47590:SF7">
    <property type="entry name" value="OS06G0711700 PROTEIN"/>
    <property type="match status" value="1"/>
</dbReference>
<dbReference type="SUPFAM" id="SSF117281">
    <property type="entry name" value="Kelch motif"/>
    <property type="match status" value="1"/>
</dbReference>
<dbReference type="InterPro" id="IPR006652">
    <property type="entry name" value="Kelch_1"/>
</dbReference>
<reference evidence="1 2" key="1">
    <citation type="submission" date="2024-09" db="EMBL/GenBank/DDBJ databases">
        <title>Chromosome-scale assembly of Riccia fluitans.</title>
        <authorList>
            <person name="Paukszto L."/>
            <person name="Sawicki J."/>
            <person name="Karawczyk K."/>
            <person name="Piernik-Szablinska J."/>
            <person name="Szczecinska M."/>
            <person name="Mazdziarz M."/>
        </authorList>
    </citation>
    <scope>NUCLEOTIDE SEQUENCE [LARGE SCALE GENOMIC DNA]</scope>
    <source>
        <strain evidence="1">Rf_01</strain>
        <tissue evidence="1">Aerial parts of the thallus</tissue>
    </source>
</reference>
<dbReference type="InterPro" id="IPR015915">
    <property type="entry name" value="Kelch-typ_b-propeller"/>
</dbReference>
<dbReference type="Proteomes" id="UP001605036">
    <property type="component" value="Unassembled WGS sequence"/>
</dbReference>
<comment type="caution">
    <text evidence="1">The sequence shown here is derived from an EMBL/GenBank/DDBJ whole genome shotgun (WGS) entry which is preliminary data.</text>
</comment>
<accession>A0ABD1Y7U2</accession>
<dbReference type="PANTHER" id="PTHR47590">
    <property type="entry name" value="F-BOX/KELCH-REPEAT PROTEIN SKIP25"/>
    <property type="match status" value="1"/>
</dbReference>
<evidence type="ECO:0000313" key="1">
    <source>
        <dbReference type="EMBL" id="KAL2622828.1"/>
    </source>
</evidence>
<organism evidence="1 2">
    <name type="scientific">Riccia fluitans</name>
    <dbReference type="NCBI Taxonomy" id="41844"/>
    <lineage>
        <taxon>Eukaryota</taxon>
        <taxon>Viridiplantae</taxon>
        <taxon>Streptophyta</taxon>
        <taxon>Embryophyta</taxon>
        <taxon>Marchantiophyta</taxon>
        <taxon>Marchantiopsida</taxon>
        <taxon>Marchantiidae</taxon>
        <taxon>Marchantiales</taxon>
        <taxon>Ricciaceae</taxon>
        <taxon>Riccia</taxon>
    </lineage>
</organism>